<gene>
    <name evidence="1" type="ORF">UREG_03152</name>
</gene>
<keyword evidence="2" id="KW-1185">Reference proteome</keyword>
<dbReference type="GeneID" id="8437783"/>
<dbReference type="InParanoid" id="C4JPI0"/>
<dbReference type="HOGENOM" id="CLU_2185919_0_0_1"/>
<sequence>MALFPRHFNQLIPGDKAFFAREWLKAPLLSCLNLAPTPPRSLALRILPARNAEANPFCALKNGMSHSSKSRVTKAILRKKLKTLAILSISSIPHRLAGVQDIASFTRRF</sequence>
<dbReference type="Proteomes" id="UP000002058">
    <property type="component" value="Unassembled WGS sequence"/>
</dbReference>
<dbReference type="KEGG" id="ure:UREG_03152"/>
<evidence type="ECO:0000313" key="1">
    <source>
        <dbReference type="EMBL" id="EEP78306.1"/>
    </source>
</evidence>
<dbReference type="RefSeq" id="XP_002543635.1">
    <property type="nucleotide sequence ID" value="XM_002543589.1"/>
</dbReference>
<evidence type="ECO:0000313" key="2">
    <source>
        <dbReference type="Proteomes" id="UP000002058"/>
    </source>
</evidence>
<dbReference type="AlphaFoldDB" id="C4JPI0"/>
<accession>C4JPI0</accession>
<proteinExistence type="predicted"/>
<name>C4JPI0_UNCRE</name>
<dbReference type="EMBL" id="CH476616">
    <property type="protein sequence ID" value="EEP78306.1"/>
    <property type="molecule type" value="Genomic_DNA"/>
</dbReference>
<protein>
    <submittedName>
        <fullName evidence="1">Uncharacterized protein</fullName>
    </submittedName>
</protein>
<organism evidence="1 2">
    <name type="scientific">Uncinocarpus reesii (strain UAMH 1704)</name>
    <dbReference type="NCBI Taxonomy" id="336963"/>
    <lineage>
        <taxon>Eukaryota</taxon>
        <taxon>Fungi</taxon>
        <taxon>Dikarya</taxon>
        <taxon>Ascomycota</taxon>
        <taxon>Pezizomycotina</taxon>
        <taxon>Eurotiomycetes</taxon>
        <taxon>Eurotiomycetidae</taxon>
        <taxon>Onygenales</taxon>
        <taxon>Onygenaceae</taxon>
        <taxon>Uncinocarpus</taxon>
    </lineage>
</organism>
<dbReference type="VEuPathDB" id="FungiDB:UREG_03152"/>
<reference evidence="2" key="1">
    <citation type="journal article" date="2009" name="Genome Res.">
        <title>Comparative genomic analyses of the human fungal pathogens Coccidioides and their relatives.</title>
        <authorList>
            <person name="Sharpton T.J."/>
            <person name="Stajich J.E."/>
            <person name="Rounsley S.D."/>
            <person name="Gardner M.J."/>
            <person name="Wortman J.R."/>
            <person name="Jordar V.S."/>
            <person name="Maiti R."/>
            <person name="Kodira C.D."/>
            <person name="Neafsey D.E."/>
            <person name="Zeng Q."/>
            <person name="Hung C.-Y."/>
            <person name="McMahan C."/>
            <person name="Muszewska A."/>
            <person name="Grynberg M."/>
            <person name="Mandel M.A."/>
            <person name="Kellner E.M."/>
            <person name="Barker B.M."/>
            <person name="Galgiani J.N."/>
            <person name="Orbach M.J."/>
            <person name="Kirkland T.N."/>
            <person name="Cole G.T."/>
            <person name="Henn M.R."/>
            <person name="Birren B.W."/>
            <person name="Taylor J.W."/>
        </authorList>
    </citation>
    <scope>NUCLEOTIDE SEQUENCE [LARGE SCALE GENOMIC DNA]</scope>
    <source>
        <strain evidence="2">UAMH 1704</strain>
    </source>
</reference>